<dbReference type="Pfam" id="PF15953">
    <property type="entry name" value="PDU_like"/>
    <property type="match status" value="1"/>
</dbReference>
<sequence>MEEIIQKIIQLLFQREQSTLVVSAKDDFFQSKIGVRDFLKHQHITITDVGVLFLKEIAEKRETSFVSWIFESLEYGCEVTLELAFSQVSFIPRDFLVCSPFILQHKNGLKCYALSKKILTYQDVFWLDCSFVLILEENQQLTALAREYLEKEKITVEKIRKAKRGV</sequence>
<evidence type="ECO:0000313" key="1">
    <source>
        <dbReference type="EMBL" id="SJZ67290.1"/>
    </source>
</evidence>
<dbReference type="InterPro" id="IPR030992">
    <property type="entry name" value="PduM"/>
</dbReference>
<protein>
    <submittedName>
        <fullName evidence="1">Microcompartment protein PduM</fullName>
    </submittedName>
</protein>
<organism evidence="1 2">
    <name type="scientific">Pilibacter termitis</name>
    <dbReference type="NCBI Taxonomy" id="263852"/>
    <lineage>
        <taxon>Bacteria</taxon>
        <taxon>Bacillati</taxon>
        <taxon>Bacillota</taxon>
        <taxon>Bacilli</taxon>
        <taxon>Lactobacillales</taxon>
        <taxon>Enterococcaceae</taxon>
        <taxon>Pilibacter</taxon>
    </lineage>
</organism>
<reference evidence="1 2" key="1">
    <citation type="submission" date="2017-02" db="EMBL/GenBank/DDBJ databases">
        <authorList>
            <person name="Peterson S.W."/>
        </authorList>
    </citation>
    <scope>NUCLEOTIDE SEQUENCE [LARGE SCALE GENOMIC DNA]</scope>
    <source>
        <strain evidence="1 2">ATCC BAA-1030</strain>
    </source>
</reference>
<dbReference type="NCBIfam" id="TIGR04493">
    <property type="entry name" value="microcomp_PduM"/>
    <property type="match status" value="1"/>
</dbReference>
<gene>
    <name evidence="1" type="ORF">SAMN02745116_01126</name>
</gene>
<proteinExistence type="predicted"/>
<dbReference type="RefSeq" id="WP_078807050.1">
    <property type="nucleotide sequence ID" value="NZ_FUXI01000010.1"/>
</dbReference>
<dbReference type="GO" id="GO:0005198">
    <property type="term" value="F:structural molecule activity"/>
    <property type="evidence" value="ECO:0007669"/>
    <property type="project" value="InterPro"/>
</dbReference>
<dbReference type="EMBL" id="FUXI01000010">
    <property type="protein sequence ID" value="SJZ67290.1"/>
    <property type="molecule type" value="Genomic_DNA"/>
</dbReference>
<name>A0A1T4MJM1_9ENTE</name>
<dbReference type="AlphaFoldDB" id="A0A1T4MJM1"/>
<dbReference type="Proteomes" id="UP000190328">
    <property type="component" value="Unassembled WGS sequence"/>
</dbReference>
<dbReference type="STRING" id="263852.SAMN02745116_01126"/>
<dbReference type="OrthoDB" id="1629168at2"/>
<keyword evidence="2" id="KW-1185">Reference proteome</keyword>
<accession>A0A1T4MJM1</accession>
<evidence type="ECO:0000313" key="2">
    <source>
        <dbReference type="Proteomes" id="UP000190328"/>
    </source>
</evidence>